<dbReference type="eggNOG" id="ENOG5033KYK">
    <property type="taxonomic scope" value="Bacteria"/>
</dbReference>
<keyword evidence="3" id="KW-0472">Membrane</keyword>
<protein>
    <recommendedName>
        <fullName evidence="6">Cell division protein FtsL</fullName>
    </recommendedName>
</protein>
<feature type="region of interest" description="Disordered" evidence="2">
    <location>
        <begin position="154"/>
        <end position="185"/>
    </location>
</feature>
<sequence length="185" mass="19422">MPSGCRMQERTSPGKGEGAFMGTLSKEWAISMAFSLALLLAFGLGLVWVNIERVDLAYELNKIQRQIDEMETLSAKLEVERNTLVTPARLRELAKEHGLGPARPGQIRRVAANGEIEASPLVATAVEPAKASAKTQAKPVAVDAAKAAKTAAVDAAKASPKPVAAEAVSAASKPKPFKPAPAGEQ</sequence>
<feature type="transmembrane region" description="Helical" evidence="3">
    <location>
        <begin position="28"/>
        <end position="49"/>
    </location>
</feature>
<gene>
    <name evidence="4" type="ordered locus">DMR_33340</name>
</gene>
<keyword evidence="5" id="KW-1185">Reference proteome</keyword>
<evidence type="ECO:0000256" key="2">
    <source>
        <dbReference type="SAM" id="MobiDB-lite"/>
    </source>
</evidence>
<dbReference type="AlphaFoldDB" id="C4XK85"/>
<feature type="coiled-coil region" evidence="1">
    <location>
        <begin position="53"/>
        <end position="83"/>
    </location>
</feature>
<reference evidence="4 5" key="1">
    <citation type="journal article" date="2009" name="Genome Res.">
        <title>Whole genome sequence of Desulfovibrio magneticus strain RS-1 revealed common gene clusters in magnetotactic bacteria.</title>
        <authorList>
            <person name="Nakazawa H."/>
            <person name="Arakaki A."/>
            <person name="Narita-Yamada S."/>
            <person name="Yashiro I."/>
            <person name="Jinno K."/>
            <person name="Aoki N."/>
            <person name="Tsuruyama A."/>
            <person name="Okamura Y."/>
            <person name="Tanikawa S."/>
            <person name="Fujita N."/>
            <person name="Takeyama H."/>
            <person name="Matsunaga T."/>
        </authorList>
    </citation>
    <scope>NUCLEOTIDE SEQUENCE [LARGE SCALE GENOMIC DNA]</scope>
    <source>
        <strain evidence="5">ATCC 700980 / DSM 13731 / RS-1</strain>
    </source>
</reference>
<organism evidence="4 5">
    <name type="scientific">Solidesulfovibrio magneticus (strain ATCC 700980 / DSM 13731 / RS-1)</name>
    <name type="common">Desulfovibrio magneticus</name>
    <dbReference type="NCBI Taxonomy" id="573370"/>
    <lineage>
        <taxon>Bacteria</taxon>
        <taxon>Pseudomonadati</taxon>
        <taxon>Thermodesulfobacteriota</taxon>
        <taxon>Desulfovibrionia</taxon>
        <taxon>Desulfovibrionales</taxon>
        <taxon>Desulfovibrionaceae</taxon>
        <taxon>Solidesulfovibrio</taxon>
    </lineage>
</organism>
<dbReference type="KEGG" id="dma:DMR_33340"/>
<evidence type="ECO:0008006" key="6">
    <source>
        <dbReference type="Google" id="ProtNLM"/>
    </source>
</evidence>
<evidence type="ECO:0000256" key="1">
    <source>
        <dbReference type="SAM" id="Coils"/>
    </source>
</evidence>
<name>C4XK85_SOLM1</name>
<proteinExistence type="predicted"/>
<keyword evidence="1" id="KW-0175">Coiled coil</keyword>
<dbReference type="EMBL" id="AP010904">
    <property type="protein sequence ID" value="BAH76825.1"/>
    <property type="molecule type" value="Genomic_DNA"/>
</dbReference>
<keyword evidence="3" id="KW-0812">Transmembrane</keyword>
<dbReference type="HOGENOM" id="CLU_125371_0_0_7"/>
<evidence type="ECO:0000313" key="5">
    <source>
        <dbReference type="Proteomes" id="UP000009071"/>
    </source>
</evidence>
<accession>C4XK85</accession>
<keyword evidence="3" id="KW-1133">Transmembrane helix</keyword>
<dbReference type="Proteomes" id="UP000009071">
    <property type="component" value="Chromosome"/>
</dbReference>
<evidence type="ECO:0000313" key="4">
    <source>
        <dbReference type="EMBL" id="BAH76825.1"/>
    </source>
</evidence>
<evidence type="ECO:0000256" key="3">
    <source>
        <dbReference type="SAM" id="Phobius"/>
    </source>
</evidence>
<dbReference type="STRING" id="573370.DMR_33340"/>